<feature type="transmembrane region" description="Helical" evidence="1">
    <location>
        <begin position="65"/>
        <end position="90"/>
    </location>
</feature>
<name>A0ABT9YL73_9BACI</name>
<comment type="caution">
    <text evidence="2">The sequence shown here is derived from an EMBL/GenBank/DDBJ whole genome shotgun (WGS) entry which is preliminary data.</text>
</comment>
<dbReference type="Proteomes" id="UP001225034">
    <property type="component" value="Unassembled WGS sequence"/>
</dbReference>
<feature type="transmembrane region" description="Helical" evidence="1">
    <location>
        <begin position="33"/>
        <end position="53"/>
    </location>
</feature>
<keyword evidence="3" id="KW-1185">Reference proteome</keyword>
<keyword evidence="1" id="KW-0472">Membrane</keyword>
<evidence type="ECO:0000313" key="3">
    <source>
        <dbReference type="Proteomes" id="UP001225034"/>
    </source>
</evidence>
<keyword evidence="1" id="KW-0812">Transmembrane</keyword>
<feature type="transmembrane region" description="Helical" evidence="1">
    <location>
        <begin position="9"/>
        <end position="27"/>
    </location>
</feature>
<dbReference type="RefSeq" id="WP_306984415.1">
    <property type="nucleotide sequence ID" value="NZ_JAUSUA010000005.1"/>
</dbReference>
<keyword evidence="1" id="KW-1133">Transmembrane helix</keyword>
<protein>
    <submittedName>
        <fullName evidence="2">Membrane protein YGL010W</fullName>
    </submittedName>
</protein>
<organism evidence="2 3">
    <name type="scientific">Alkalicoccobacillus murimartini</name>
    <dbReference type="NCBI Taxonomy" id="171685"/>
    <lineage>
        <taxon>Bacteria</taxon>
        <taxon>Bacillati</taxon>
        <taxon>Bacillota</taxon>
        <taxon>Bacilli</taxon>
        <taxon>Bacillales</taxon>
        <taxon>Bacillaceae</taxon>
        <taxon>Alkalicoccobacillus</taxon>
    </lineage>
</organism>
<evidence type="ECO:0000313" key="2">
    <source>
        <dbReference type="EMBL" id="MDQ0208389.1"/>
    </source>
</evidence>
<reference evidence="2 3" key="1">
    <citation type="submission" date="2023-07" db="EMBL/GenBank/DDBJ databases">
        <title>Genomic Encyclopedia of Type Strains, Phase IV (KMG-IV): sequencing the most valuable type-strain genomes for metagenomic binning, comparative biology and taxonomic classification.</title>
        <authorList>
            <person name="Goeker M."/>
        </authorList>
    </citation>
    <scope>NUCLEOTIDE SEQUENCE [LARGE SCALE GENOMIC DNA]</scope>
    <source>
        <strain evidence="2 3">DSM 19154</strain>
    </source>
</reference>
<dbReference type="EMBL" id="JAUSUA010000005">
    <property type="protein sequence ID" value="MDQ0208389.1"/>
    <property type="molecule type" value="Genomic_DNA"/>
</dbReference>
<evidence type="ECO:0000256" key="1">
    <source>
        <dbReference type="SAM" id="Phobius"/>
    </source>
</evidence>
<accession>A0ABT9YL73</accession>
<gene>
    <name evidence="2" type="ORF">J2S05_003200</name>
</gene>
<sequence length="93" mass="10214">MENQTLGKRLALASIALMLISLFLFYTQLIADIGMFTETLLFLFMSVVGILLAAYSGKLSKQSKLFIVGVAGNSFMLMISSFLLIISIIIESQ</sequence>
<proteinExistence type="predicted"/>